<proteinExistence type="predicted"/>
<dbReference type="KEGG" id="ngv:CDO52_26780"/>
<accession>A0A223SCN6</accession>
<feature type="transmembrane region" description="Helical" evidence="2">
    <location>
        <begin position="44"/>
        <end position="64"/>
    </location>
</feature>
<feature type="region of interest" description="Disordered" evidence="1">
    <location>
        <begin position="1"/>
        <end position="22"/>
    </location>
</feature>
<dbReference type="EMBL" id="CP022753">
    <property type="protein sequence ID" value="ASU85924.1"/>
    <property type="molecule type" value="Genomic_DNA"/>
</dbReference>
<evidence type="ECO:0000313" key="4">
    <source>
        <dbReference type="Proteomes" id="UP000215005"/>
    </source>
</evidence>
<protein>
    <submittedName>
        <fullName evidence="3">Uncharacterized protein</fullName>
    </submittedName>
</protein>
<gene>
    <name evidence="3" type="ORF">CDO52_26780</name>
</gene>
<feature type="transmembrane region" description="Helical" evidence="2">
    <location>
        <begin position="70"/>
        <end position="93"/>
    </location>
</feature>
<sequence>MLSIMETRESSNTAQPPPTPAEAEAALGDVEQARASISDIRTPLWYFLAVGAWIAPVGPLMSLVPDLPLGPAIFLGGLAVWAAGLAGIVHLVVKRMRVLAWLTPRQMLPLAVIMLPVLVAYIVLEGVLDLSWATNALTVAVGVGIIVFGIHHRFRGGTAS</sequence>
<reference evidence="3 4" key="1">
    <citation type="submission" date="2017-08" db="EMBL/GenBank/DDBJ databases">
        <title>The complete genome sequence of Nocardiopsis gilva YIM 90087.</title>
        <authorList>
            <person name="Yin M."/>
            <person name="Tang S."/>
        </authorList>
    </citation>
    <scope>NUCLEOTIDE SEQUENCE [LARGE SCALE GENOMIC DNA]</scope>
    <source>
        <strain evidence="3 4">YIM 90087</strain>
    </source>
</reference>
<feature type="transmembrane region" description="Helical" evidence="2">
    <location>
        <begin position="105"/>
        <end position="124"/>
    </location>
</feature>
<keyword evidence="2" id="KW-1133">Transmembrane helix</keyword>
<name>A0A223SCN6_9ACTN</name>
<evidence type="ECO:0000256" key="1">
    <source>
        <dbReference type="SAM" id="MobiDB-lite"/>
    </source>
</evidence>
<dbReference type="RefSeq" id="WP_017618345.1">
    <property type="nucleotide sequence ID" value="NZ_ANBG01000164.1"/>
</dbReference>
<feature type="transmembrane region" description="Helical" evidence="2">
    <location>
        <begin position="130"/>
        <end position="150"/>
    </location>
</feature>
<keyword evidence="2" id="KW-0472">Membrane</keyword>
<organism evidence="3 4">
    <name type="scientific">Nocardiopsis gilva YIM 90087</name>
    <dbReference type="NCBI Taxonomy" id="1235441"/>
    <lineage>
        <taxon>Bacteria</taxon>
        <taxon>Bacillati</taxon>
        <taxon>Actinomycetota</taxon>
        <taxon>Actinomycetes</taxon>
        <taxon>Streptosporangiales</taxon>
        <taxon>Nocardiopsidaceae</taxon>
        <taxon>Nocardiopsis</taxon>
    </lineage>
</organism>
<keyword evidence="4" id="KW-1185">Reference proteome</keyword>
<dbReference type="Proteomes" id="UP000215005">
    <property type="component" value="Chromosome"/>
</dbReference>
<evidence type="ECO:0000256" key="2">
    <source>
        <dbReference type="SAM" id="Phobius"/>
    </source>
</evidence>
<dbReference type="AlphaFoldDB" id="A0A223SCN6"/>
<keyword evidence="2" id="KW-0812">Transmembrane</keyword>
<evidence type="ECO:0000313" key="3">
    <source>
        <dbReference type="EMBL" id="ASU85924.1"/>
    </source>
</evidence>